<accession>A0A1H8QSD3</accession>
<gene>
    <name evidence="2" type="ORF">SAMN04488052_101744</name>
</gene>
<feature type="coiled-coil region" evidence="1">
    <location>
        <begin position="54"/>
        <end position="81"/>
    </location>
</feature>
<keyword evidence="1" id="KW-0175">Coiled coil</keyword>
<evidence type="ECO:0000313" key="2">
    <source>
        <dbReference type="EMBL" id="SEO56888.1"/>
    </source>
</evidence>
<dbReference type="AlphaFoldDB" id="A0A1H8QSD3"/>
<dbReference type="InterPro" id="IPR021244">
    <property type="entry name" value="DUF2802"/>
</dbReference>
<name>A0A1H8QSD3_9GAMM</name>
<dbReference type="Pfam" id="PF10975">
    <property type="entry name" value="DUF2802"/>
    <property type="match status" value="1"/>
</dbReference>
<evidence type="ECO:0000256" key="1">
    <source>
        <dbReference type="SAM" id="Coils"/>
    </source>
</evidence>
<evidence type="ECO:0008006" key="4">
    <source>
        <dbReference type="Google" id="ProtNLM"/>
    </source>
</evidence>
<organism evidence="2 3">
    <name type="scientific">Aquisalimonas asiatica</name>
    <dbReference type="NCBI Taxonomy" id="406100"/>
    <lineage>
        <taxon>Bacteria</taxon>
        <taxon>Pseudomonadati</taxon>
        <taxon>Pseudomonadota</taxon>
        <taxon>Gammaproteobacteria</taxon>
        <taxon>Chromatiales</taxon>
        <taxon>Ectothiorhodospiraceae</taxon>
        <taxon>Aquisalimonas</taxon>
    </lineage>
</organism>
<dbReference type="OrthoDB" id="5796651at2"/>
<evidence type="ECO:0000313" key="3">
    <source>
        <dbReference type="Proteomes" id="UP000199657"/>
    </source>
</evidence>
<dbReference type="EMBL" id="FOEG01000001">
    <property type="protein sequence ID" value="SEO56888.1"/>
    <property type="molecule type" value="Genomic_DNA"/>
</dbReference>
<keyword evidence="3" id="KW-1185">Reference proteome</keyword>
<dbReference type="Proteomes" id="UP000199657">
    <property type="component" value="Unassembled WGS sequence"/>
</dbReference>
<dbReference type="RefSeq" id="WP_091640009.1">
    <property type="nucleotide sequence ID" value="NZ_FOEG01000001.1"/>
</dbReference>
<proteinExistence type="predicted"/>
<protein>
    <recommendedName>
        <fullName evidence="4">DUF2802 domain-containing protein</fullName>
    </recommendedName>
</protein>
<sequence>MTLSVLIAVAALVIAIVAAAVVIVQVRRAEARLSGLRHERRRVLESVEGLSSGAVAQGERVARLEQELRRLKERLSMLSSRETSSEAFEQAIRMARKGQTADEIASSSGLSKVEADLVVLIHQEHEDDI</sequence>
<reference evidence="2 3" key="1">
    <citation type="submission" date="2016-10" db="EMBL/GenBank/DDBJ databases">
        <authorList>
            <person name="de Groot N.N."/>
        </authorList>
    </citation>
    <scope>NUCLEOTIDE SEQUENCE [LARGE SCALE GENOMIC DNA]</scope>
    <source>
        <strain evidence="2 3">CGMCC 1.6291</strain>
    </source>
</reference>
<dbReference type="STRING" id="406100.SAMN04488052_101744"/>